<dbReference type="GO" id="GO:0005794">
    <property type="term" value="C:Golgi apparatus"/>
    <property type="evidence" value="ECO:0007669"/>
    <property type="project" value="TreeGrafter"/>
</dbReference>
<proteinExistence type="inferred from homology"/>
<dbReference type="AlphaFoldDB" id="A0A6J2WTT8"/>
<dbReference type="Proteomes" id="UP000504632">
    <property type="component" value="Chromosome 14"/>
</dbReference>
<dbReference type="PANTHER" id="PTHR10783">
    <property type="entry name" value="XENOTROPIC AND POLYTROPIC RETROVIRUS RECEPTOR 1-RELATED"/>
    <property type="match status" value="1"/>
</dbReference>
<feature type="transmembrane region" description="Helical" evidence="6">
    <location>
        <begin position="229"/>
        <end position="247"/>
    </location>
</feature>
<evidence type="ECO:0000256" key="3">
    <source>
        <dbReference type="ARBA" id="ARBA00022692"/>
    </source>
</evidence>
<evidence type="ECO:0000256" key="1">
    <source>
        <dbReference type="ARBA" id="ARBA00004141"/>
    </source>
</evidence>
<keyword evidence="4 6" id="KW-1133">Transmembrane helix</keyword>
<evidence type="ECO:0000313" key="9">
    <source>
        <dbReference type="Proteomes" id="UP000504632"/>
    </source>
</evidence>
<feature type="transmembrane region" description="Helical" evidence="6">
    <location>
        <begin position="340"/>
        <end position="359"/>
    </location>
</feature>
<evidence type="ECO:0000256" key="4">
    <source>
        <dbReference type="ARBA" id="ARBA00022989"/>
    </source>
</evidence>
<feature type="transmembrane region" description="Helical" evidence="6">
    <location>
        <begin position="470"/>
        <end position="488"/>
    </location>
</feature>
<evidence type="ECO:0000259" key="7">
    <source>
        <dbReference type="PROSITE" id="PS51380"/>
    </source>
</evidence>
<comment type="similarity">
    <text evidence="2">Belongs to the SYG1 (TC 2.A.94) family.</text>
</comment>
<keyword evidence="9" id="KW-1185">Reference proteome</keyword>
<feature type="domain" description="EXS" evidence="7">
    <location>
        <begin position="429"/>
        <end position="629"/>
    </location>
</feature>
<dbReference type="InterPro" id="IPR004342">
    <property type="entry name" value="EXS_C"/>
</dbReference>
<dbReference type="Pfam" id="PF03124">
    <property type="entry name" value="EXS"/>
    <property type="match status" value="1"/>
</dbReference>
<feature type="transmembrane region" description="Helical" evidence="6">
    <location>
        <begin position="500"/>
        <end position="519"/>
    </location>
</feature>
<feature type="transmembrane region" description="Helical" evidence="6">
    <location>
        <begin position="262"/>
        <end position="282"/>
    </location>
</feature>
<evidence type="ECO:0000256" key="2">
    <source>
        <dbReference type="ARBA" id="ARBA00009665"/>
    </source>
</evidence>
<dbReference type="Pfam" id="PF03105">
    <property type="entry name" value="SPX"/>
    <property type="match status" value="1"/>
</dbReference>
<dbReference type="GeneID" id="115827873"/>
<sequence>FTILMTHLQFSDHLAAHMIPEWKKQYISYEYNPMLYPISTESNGSQKHQKSLHEEFFKACDKELRKVNCFYSEKLSEAQKKLASFGIIAPGVSEAEVDEWGNGVQHPWMLLTCRRGPADPRQLKAAVSELYLNLSFLQRYQELNYTSFCRILKKYESMFELGQGLKWKNEKLDTSPLNREKGQCHQLMSKLEIFMVQLEGGDEQKAQRRLEVPPADSVQALPVWTTFRIGLMSGILISSLVFIVFSVNDVLDWEDLWPLLKLYRGSFLLIEFLLLMGVDMYYWRKSGVNHVLIFELDPRDHLLYHNVLEVAGGLAVCWCFSVLACLHRPLLSIPPQLHPLFFHCLLLLLLLNPAVTCYYKARHWLLALMCKVLLPPFQPVGFSDCWLADQLNSLSPLFLGIWDLLCFYSCELDWRDFNSVRSPPVESLGCKPYSKAVTCLLQCFAPWLRFAQCLRLFWDSGQSIHLLNAGKYSSVFLMVTFAGLYNKAREQPGPGLEVEVYMYLWAVATCVSVLVTVYWDIRMDWGLLRGNGLLKEELVYSRQVYYYSAMLADVFLRISWAINILLAQMKDSASAVTVSGVLSPLEVLRRCIWNLFRLENEHLKNCALSRAVRDFDLSASQESTRGHSLLEKLMDREELDKKEHSKRMLKDMTSCLPLKCLR</sequence>
<dbReference type="PROSITE" id="PS51382">
    <property type="entry name" value="SPX"/>
    <property type="match status" value="1"/>
</dbReference>
<evidence type="ECO:0000256" key="5">
    <source>
        <dbReference type="ARBA" id="ARBA00023136"/>
    </source>
</evidence>
<evidence type="ECO:0000313" key="10">
    <source>
        <dbReference type="RefSeq" id="XP_030647637.1"/>
    </source>
</evidence>
<protein>
    <submittedName>
        <fullName evidence="10">Xenotropic and polytropic retrovirus receptor 1</fullName>
    </submittedName>
</protein>
<accession>A0A6J2WTT8</accession>
<name>A0A6J2WTT8_CHACN</name>
<comment type="subcellular location">
    <subcellularLocation>
        <location evidence="1">Membrane</location>
        <topology evidence="1">Multi-pass membrane protein</topology>
    </subcellularLocation>
</comment>
<dbReference type="GO" id="GO:0006817">
    <property type="term" value="P:phosphate ion transport"/>
    <property type="evidence" value="ECO:0007669"/>
    <property type="project" value="TreeGrafter"/>
</dbReference>
<dbReference type="GO" id="GO:0000822">
    <property type="term" value="F:inositol hexakisphosphate binding"/>
    <property type="evidence" value="ECO:0007669"/>
    <property type="project" value="TreeGrafter"/>
</dbReference>
<feature type="non-terminal residue" evidence="10">
    <location>
        <position position="1"/>
    </location>
</feature>
<dbReference type="PROSITE" id="PS51380">
    <property type="entry name" value="EXS"/>
    <property type="match status" value="1"/>
</dbReference>
<reference evidence="10" key="1">
    <citation type="submission" date="2025-08" db="UniProtKB">
        <authorList>
            <consortium name="RefSeq"/>
        </authorList>
    </citation>
    <scope>IDENTIFICATION</scope>
</reference>
<feature type="transmembrane region" description="Helical" evidence="6">
    <location>
        <begin position="303"/>
        <end position="324"/>
    </location>
</feature>
<evidence type="ECO:0000259" key="8">
    <source>
        <dbReference type="PROSITE" id="PS51382"/>
    </source>
</evidence>
<dbReference type="PANTHER" id="PTHR10783:SF103">
    <property type="entry name" value="SOLUTE CARRIER FAMILY 53 MEMBER 1"/>
    <property type="match status" value="1"/>
</dbReference>
<keyword evidence="5 6" id="KW-0472">Membrane</keyword>
<feature type="domain" description="SPX" evidence="8">
    <location>
        <begin position="8"/>
        <end position="169"/>
    </location>
</feature>
<dbReference type="OrthoDB" id="9970435at2759"/>
<evidence type="ECO:0000256" key="6">
    <source>
        <dbReference type="SAM" id="Phobius"/>
    </source>
</evidence>
<dbReference type="InterPro" id="IPR004331">
    <property type="entry name" value="SPX_dom"/>
</dbReference>
<gene>
    <name evidence="10" type="primary">LOC115827873</name>
</gene>
<dbReference type="GO" id="GO:0016036">
    <property type="term" value="P:cellular response to phosphate starvation"/>
    <property type="evidence" value="ECO:0007669"/>
    <property type="project" value="TreeGrafter"/>
</dbReference>
<dbReference type="RefSeq" id="XP_030647637.1">
    <property type="nucleotide sequence ID" value="XM_030791777.1"/>
</dbReference>
<dbReference type="InParanoid" id="A0A6J2WTT8"/>
<dbReference type="GO" id="GO:0005886">
    <property type="term" value="C:plasma membrane"/>
    <property type="evidence" value="ECO:0007669"/>
    <property type="project" value="TreeGrafter"/>
</dbReference>
<keyword evidence="10" id="KW-0675">Receptor</keyword>
<keyword evidence="3 6" id="KW-0812">Transmembrane</keyword>
<organism evidence="9 10">
    <name type="scientific">Chanos chanos</name>
    <name type="common">Milkfish</name>
    <name type="synonym">Mugil chanos</name>
    <dbReference type="NCBI Taxonomy" id="29144"/>
    <lineage>
        <taxon>Eukaryota</taxon>
        <taxon>Metazoa</taxon>
        <taxon>Chordata</taxon>
        <taxon>Craniata</taxon>
        <taxon>Vertebrata</taxon>
        <taxon>Euteleostomi</taxon>
        <taxon>Actinopterygii</taxon>
        <taxon>Neopterygii</taxon>
        <taxon>Teleostei</taxon>
        <taxon>Ostariophysi</taxon>
        <taxon>Gonorynchiformes</taxon>
        <taxon>Chanidae</taxon>
        <taxon>Chanos</taxon>
    </lineage>
</organism>